<dbReference type="Gene3D" id="2.60.34.10">
    <property type="entry name" value="Substrate Binding Domain Of DNAk, Chain A, domain 1"/>
    <property type="match status" value="1"/>
</dbReference>
<keyword evidence="2" id="KW-0067">ATP-binding</keyword>
<dbReference type="GO" id="GO:0140662">
    <property type="term" value="F:ATP-dependent protein folding chaperone"/>
    <property type="evidence" value="ECO:0007669"/>
    <property type="project" value="InterPro"/>
</dbReference>
<accession>A0AAW0JAB4</accession>
<evidence type="ECO:0000313" key="3">
    <source>
        <dbReference type="EMBL" id="KAK7823715.1"/>
    </source>
</evidence>
<evidence type="ECO:0000313" key="4">
    <source>
        <dbReference type="Proteomes" id="UP000237347"/>
    </source>
</evidence>
<keyword evidence="3" id="KW-0346">Stress response</keyword>
<dbReference type="GO" id="GO:0005524">
    <property type="term" value="F:ATP binding"/>
    <property type="evidence" value="ECO:0007669"/>
    <property type="project" value="UniProtKB-KW"/>
</dbReference>
<dbReference type="AlphaFoldDB" id="A0AAW0JAB4"/>
<evidence type="ECO:0000256" key="2">
    <source>
        <dbReference type="ARBA" id="ARBA00022840"/>
    </source>
</evidence>
<keyword evidence="1" id="KW-0547">Nucleotide-binding</keyword>
<dbReference type="Proteomes" id="UP000237347">
    <property type="component" value="Unassembled WGS sequence"/>
</dbReference>
<evidence type="ECO:0000256" key="1">
    <source>
        <dbReference type="ARBA" id="ARBA00022741"/>
    </source>
</evidence>
<dbReference type="SUPFAM" id="SSF100920">
    <property type="entry name" value="Heat shock protein 70kD (HSP70), peptide-binding domain"/>
    <property type="match status" value="1"/>
</dbReference>
<gene>
    <name evidence="3" type="primary">HSP70-6_2</name>
    <name evidence="3" type="ORF">CFP56_035113</name>
</gene>
<name>A0AAW0JAB4_QUESU</name>
<dbReference type="Pfam" id="PF00012">
    <property type="entry name" value="HSP70"/>
    <property type="match status" value="1"/>
</dbReference>
<protein>
    <submittedName>
        <fullName evidence="3">Heat shock 70 kDa protein 6</fullName>
    </submittedName>
</protein>
<dbReference type="InterPro" id="IPR029047">
    <property type="entry name" value="HSP70_peptide-bd_sf"/>
</dbReference>
<keyword evidence="4" id="KW-1185">Reference proteome</keyword>
<reference evidence="3 4" key="1">
    <citation type="journal article" date="2018" name="Sci. Data">
        <title>The draft genome sequence of cork oak.</title>
        <authorList>
            <person name="Ramos A.M."/>
            <person name="Usie A."/>
            <person name="Barbosa P."/>
            <person name="Barros P.M."/>
            <person name="Capote T."/>
            <person name="Chaves I."/>
            <person name="Simoes F."/>
            <person name="Abreu I."/>
            <person name="Carrasquinho I."/>
            <person name="Faro C."/>
            <person name="Guimaraes J.B."/>
            <person name="Mendonca D."/>
            <person name="Nobrega F."/>
            <person name="Rodrigues L."/>
            <person name="Saibo N.J.M."/>
            <person name="Varela M.C."/>
            <person name="Egas C."/>
            <person name="Matos J."/>
            <person name="Miguel C.M."/>
            <person name="Oliveira M.M."/>
            <person name="Ricardo C.P."/>
            <person name="Goncalves S."/>
        </authorList>
    </citation>
    <scope>NUCLEOTIDE SEQUENCE [LARGE SCALE GENOMIC DNA]</scope>
    <source>
        <strain evidence="4">cv. HL8</strain>
    </source>
</reference>
<proteinExistence type="predicted"/>
<dbReference type="InterPro" id="IPR013126">
    <property type="entry name" value="Hsp_70_fam"/>
</dbReference>
<dbReference type="EMBL" id="PKMF04000623">
    <property type="protein sequence ID" value="KAK7823715.1"/>
    <property type="molecule type" value="Genomic_DNA"/>
</dbReference>
<organism evidence="3 4">
    <name type="scientific">Quercus suber</name>
    <name type="common">Cork oak</name>
    <dbReference type="NCBI Taxonomy" id="58331"/>
    <lineage>
        <taxon>Eukaryota</taxon>
        <taxon>Viridiplantae</taxon>
        <taxon>Streptophyta</taxon>
        <taxon>Embryophyta</taxon>
        <taxon>Tracheophyta</taxon>
        <taxon>Spermatophyta</taxon>
        <taxon>Magnoliopsida</taxon>
        <taxon>eudicotyledons</taxon>
        <taxon>Gunneridae</taxon>
        <taxon>Pentapetalae</taxon>
        <taxon>rosids</taxon>
        <taxon>fabids</taxon>
        <taxon>Fagales</taxon>
        <taxon>Fagaceae</taxon>
        <taxon>Quercus</taxon>
    </lineage>
</organism>
<sequence>MDAIFGGSTQDIKDAMALLNQEIIQQYPVLFFDWCFLAGEVIDIVPLDIIPRKTTSPTSKSELFSTAEDGQTSEEINVYQGERVVFISLKKG</sequence>
<comment type="caution">
    <text evidence="3">The sequence shown here is derived from an EMBL/GenBank/DDBJ whole genome shotgun (WGS) entry which is preliminary data.</text>
</comment>